<keyword evidence="3" id="KW-1185">Reference proteome</keyword>
<dbReference type="OMA" id="CYDEGGE"/>
<dbReference type="EMBL" id="GL376612">
    <property type="status" value="NOT_ANNOTATED_CDS"/>
    <property type="molecule type" value="Genomic_DNA"/>
</dbReference>
<dbReference type="AlphaFoldDB" id="K3X5M8"/>
<dbReference type="HOGENOM" id="CLU_021140_0_0_1"/>
<dbReference type="PANTHER" id="PTHR34958:SF1">
    <property type="entry name" value="ARMADILLO-LIKE HELICAL DOMAIN-CONTAINING PROTEIN"/>
    <property type="match status" value="1"/>
</dbReference>
<dbReference type="Proteomes" id="UP000019132">
    <property type="component" value="Unassembled WGS sequence"/>
</dbReference>
<dbReference type="EnsemblProtists" id="PYU1_T012527">
    <property type="protein sequence ID" value="PYU1_T012527"/>
    <property type="gene ID" value="PYU1_G012501"/>
</dbReference>
<reference evidence="3" key="1">
    <citation type="journal article" date="2010" name="Genome Biol.">
        <title>Genome sequence of the necrotrophic plant pathogen Pythium ultimum reveals original pathogenicity mechanisms and effector repertoire.</title>
        <authorList>
            <person name="Levesque C.A."/>
            <person name="Brouwer H."/>
            <person name="Cano L."/>
            <person name="Hamilton J.P."/>
            <person name="Holt C."/>
            <person name="Huitema E."/>
            <person name="Raffaele S."/>
            <person name="Robideau G.P."/>
            <person name="Thines M."/>
            <person name="Win J."/>
            <person name="Zerillo M.M."/>
            <person name="Beakes G.W."/>
            <person name="Boore J.L."/>
            <person name="Busam D."/>
            <person name="Dumas B."/>
            <person name="Ferriera S."/>
            <person name="Fuerstenberg S.I."/>
            <person name="Gachon C.M."/>
            <person name="Gaulin E."/>
            <person name="Govers F."/>
            <person name="Grenville-Briggs L."/>
            <person name="Horner N."/>
            <person name="Hostetler J."/>
            <person name="Jiang R.H."/>
            <person name="Johnson J."/>
            <person name="Krajaejun T."/>
            <person name="Lin H."/>
            <person name="Meijer H.J."/>
            <person name="Moore B."/>
            <person name="Morris P."/>
            <person name="Phuntmart V."/>
            <person name="Puiu D."/>
            <person name="Shetty J."/>
            <person name="Stajich J.E."/>
            <person name="Tripathy S."/>
            <person name="Wawra S."/>
            <person name="van West P."/>
            <person name="Whitty B.R."/>
            <person name="Coutinho P.M."/>
            <person name="Henrissat B."/>
            <person name="Martin F."/>
            <person name="Thomas P.D."/>
            <person name="Tyler B.M."/>
            <person name="De Vries R.P."/>
            <person name="Kamoun S."/>
            <person name="Yandell M."/>
            <person name="Tisserat N."/>
            <person name="Buell C.R."/>
        </authorList>
    </citation>
    <scope>NUCLEOTIDE SEQUENCE</scope>
    <source>
        <strain evidence="3">DAOM:BR144</strain>
    </source>
</reference>
<dbReference type="eggNOG" id="ENOG502S520">
    <property type="taxonomic scope" value="Eukaryota"/>
</dbReference>
<sequence length="705" mass="79967">MMHTLAQEVRDTEQHMRGATPVSAARVDVTRSDQYEHWLSMDQDQVCCIPALHDLEELMNELYDVYDRNHDEEQSYAEREYAQMLLQAIVMALTQAAIMQHSHHFAGKQDSNELVPLGEVRVWLLEMVVRPSALSRQLAFTLFLNLSIATTSILLATHNERSHLAAAEQMQTRLFRVLMEMLTKAVVVAASSSGATPTGNRKDSHAWVEQAVGCFLLFAKQGGRGYRADRLNAVDPQILRFFLHEINSGDTNAPMISSGNIELADQLVELLVFTLYAQEGELEQHSLLLPVTAATLVDRFGGLDLLLFHFYSTHSLSARRLLLAVFFDMTYTNTMRKCLESSTQQTTSSNNRAGYDQLWHYFVEWDLATHLASTPSLFTAGSTTRTMKKLYASSNDWILSETQVQHFFNQLRILIHVDEYYAQSSVLKNTIQLLHDQDAHNVTEVLMIKVTQLLSSNRIEDKFQGERWLAELITYGLSCEEPLSSKSNNSFLTRRFSNNSKDQLSESVIFSGPDDIAEESMLAPPHVDSRGGVDLEETCCFDENANIRIAAGSKFWELAKSSSPAQRESFVRILTTFVRCRLRSKNTSRGSANLIHEIKICLNVMQQQREAHTRVLVLLVMLVLDVCKRKVSYPDKQKQRYDRNCTPDSDHYSQTSWHSDSLASRFVEGTIALDSALLKLFPPEFFYFTCKCILLNRVVSDAVGK</sequence>
<evidence type="ECO:0000313" key="3">
    <source>
        <dbReference type="Proteomes" id="UP000019132"/>
    </source>
</evidence>
<reference evidence="2" key="3">
    <citation type="submission" date="2015-02" db="UniProtKB">
        <authorList>
            <consortium name="EnsemblProtists"/>
        </authorList>
    </citation>
    <scope>IDENTIFICATION</scope>
    <source>
        <strain evidence="2">DAOM BR144</strain>
    </source>
</reference>
<accession>K3X5M8</accession>
<evidence type="ECO:0000313" key="2">
    <source>
        <dbReference type="EnsemblProtists" id="PYU1_T012527"/>
    </source>
</evidence>
<evidence type="ECO:0000256" key="1">
    <source>
        <dbReference type="SAM" id="MobiDB-lite"/>
    </source>
</evidence>
<dbReference type="VEuPathDB" id="FungiDB:PYU1_G012501"/>
<feature type="region of interest" description="Disordered" evidence="1">
    <location>
        <begin position="1"/>
        <end position="23"/>
    </location>
</feature>
<name>K3X5M8_GLOUD</name>
<protein>
    <submittedName>
        <fullName evidence="2">Uncharacterized protein</fullName>
    </submittedName>
</protein>
<proteinExistence type="predicted"/>
<reference evidence="3" key="2">
    <citation type="submission" date="2010-04" db="EMBL/GenBank/DDBJ databases">
        <authorList>
            <person name="Buell R."/>
            <person name="Hamilton J."/>
            <person name="Hostetler J."/>
        </authorList>
    </citation>
    <scope>NUCLEOTIDE SEQUENCE [LARGE SCALE GENOMIC DNA]</scope>
    <source>
        <strain evidence="3">DAOM:BR144</strain>
    </source>
</reference>
<organism evidence="2 3">
    <name type="scientific">Globisporangium ultimum (strain ATCC 200006 / CBS 805.95 / DAOM BR144)</name>
    <name type="common">Pythium ultimum</name>
    <dbReference type="NCBI Taxonomy" id="431595"/>
    <lineage>
        <taxon>Eukaryota</taxon>
        <taxon>Sar</taxon>
        <taxon>Stramenopiles</taxon>
        <taxon>Oomycota</taxon>
        <taxon>Peronosporomycetes</taxon>
        <taxon>Pythiales</taxon>
        <taxon>Pythiaceae</taxon>
        <taxon>Globisporangium</taxon>
    </lineage>
</organism>
<dbReference type="InParanoid" id="K3X5M8"/>
<dbReference type="PANTHER" id="PTHR34958">
    <property type="entry name" value="CONDITIONAL LOSS-OF-GROWTH 1"/>
    <property type="match status" value="1"/>
</dbReference>